<keyword evidence="1" id="KW-0539">Nucleus</keyword>
<evidence type="ECO:0000259" key="2">
    <source>
        <dbReference type="SMART" id="SM00906"/>
    </source>
</evidence>
<sequence length="292" mass="33282">MTGPTPGRRSLPITKDQLVLFYGAVSAIARSINVPPEHHLNKQELEVTRRFCEEKFFQGVQTYEVMALPSRERVFAIYLAVGSLVLNMNVGRTQALGYHREEGLARFPAQEAETVRRIFWQIYVSDKNLSLRLGKASTIQEFDTDIRPVPISEDPKRAPWDLAFVACTNLAHLQGRLYEGLYSSAARKQIKEKRGEVVSSLAAKLAQWYDDWLHINTSAAFDKDLLERTFEPMHVIYYSVLTLLYRGETMSNSASEISPRCFEAARQGLQAHLAYYPKIVSSRSQVSSYLLW</sequence>
<dbReference type="Pfam" id="PF04082">
    <property type="entry name" value="Fungal_trans"/>
    <property type="match status" value="1"/>
</dbReference>
<dbReference type="Proteomes" id="UP001430848">
    <property type="component" value="Unassembled WGS sequence"/>
</dbReference>
<accession>A0ABR1P7A0</accession>
<dbReference type="PANTHER" id="PTHR46910:SF5">
    <property type="entry name" value="ZN(II)2CYS6 TRANSCRIPTION FACTOR (EUROFUNG)"/>
    <property type="match status" value="1"/>
</dbReference>
<comment type="caution">
    <text evidence="3">The sequence shown here is derived from an EMBL/GenBank/DDBJ whole genome shotgun (WGS) entry which is preliminary data.</text>
</comment>
<protein>
    <recommendedName>
        <fullName evidence="2">Xylanolytic transcriptional activator regulatory domain-containing protein</fullName>
    </recommendedName>
</protein>
<proteinExistence type="predicted"/>
<gene>
    <name evidence="3" type="ORF">SLS63_006874</name>
</gene>
<dbReference type="EMBL" id="JAKNSF020000035">
    <property type="protein sequence ID" value="KAK7728023.1"/>
    <property type="molecule type" value="Genomic_DNA"/>
</dbReference>
<reference evidence="3 4" key="1">
    <citation type="submission" date="2024-02" db="EMBL/GenBank/DDBJ databases">
        <title>De novo assembly and annotation of 12 fungi associated with fruit tree decline syndrome in Ontario, Canada.</title>
        <authorList>
            <person name="Sulman M."/>
            <person name="Ellouze W."/>
            <person name="Ilyukhin E."/>
        </authorList>
    </citation>
    <scope>NUCLEOTIDE SEQUENCE [LARGE SCALE GENOMIC DNA]</scope>
    <source>
        <strain evidence="3 4">M169</strain>
    </source>
</reference>
<keyword evidence="4" id="KW-1185">Reference proteome</keyword>
<feature type="domain" description="Xylanolytic transcriptional activator regulatory" evidence="2">
    <location>
        <begin position="82"/>
        <end position="154"/>
    </location>
</feature>
<evidence type="ECO:0000313" key="4">
    <source>
        <dbReference type="Proteomes" id="UP001430848"/>
    </source>
</evidence>
<dbReference type="InterPro" id="IPR050987">
    <property type="entry name" value="AtrR-like"/>
</dbReference>
<dbReference type="CDD" id="cd12148">
    <property type="entry name" value="fungal_TF_MHR"/>
    <property type="match status" value="1"/>
</dbReference>
<dbReference type="SMART" id="SM00906">
    <property type="entry name" value="Fungal_trans"/>
    <property type="match status" value="1"/>
</dbReference>
<evidence type="ECO:0000313" key="3">
    <source>
        <dbReference type="EMBL" id="KAK7728023.1"/>
    </source>
</evidence>
<name>A0ABR1P7A0_DIAER</name>
<dbReference type="InterPro" id="IPR007219">
    <property type="entry name" value="XnlR_reg_dom"/>
</dbReference>
<evidence type="ECO:0000256" key="1">
    <source>
        <dbReference type="ARBA" id="ARBA00023242"/>
    </source>
</evidence>
<dbReference type="PANTHER" id="PTHR46910">
    <property type="entry name" value="TRANSCRIPTION FACTOR PDR1"/>
    <property type="match status" value="1"/>
</dbReference>
<organism evidence="3 4">
    <name type="scientific">Diaporthe eres</name>
    <name type="common">Phomopsis oblonga</name>
    <dbReference type="NCBI Taxonomy" id="83184"/>
    <lineage>
        <taxon>Eukaryota</taxon>
        <taxon>Fungi</taxon>
        <taxon>Dikarya</taxon>
        <taxon>Ascomycota</taxon>
        <taxon>Pezizomycotina</taxon>
        <taxon>Sordariomycetes</taxon>
        <taxon>Sordariomycetidae</taxon>
        <taxon>Diaporthales</taxon>
        <taxon>Diaporthaceae</taxon>
        <taxon>Diaporthe</taxon>
        <taxon>Diaporthe eres species complex</taxon>
    </lineage>
</organism>